<dbReference type="EMBL" id="FO082843">
    <property type="protein sequence ID" value="CCF64401.1"/>
    <property type="molecule type" value="Genomic_DNA"/>
</dbReference>
<dbReference type="KEGG" id="ncy:NOCYR_3637"/>
<dbReference type="HOGENOM" id="CLU_3219245_0_0_11"/>
<dbReference type="Proteomes" id="UP000008190">
    <property type="component" value="Chromosome"/>
</dbReference>
<dbReference type="STRING" id="1127134.NOCYR_3637"/>
<keyword evidence="2" id="KW-1185">Reference proteome</keyword>
<accession>H6R302</accession>
<name>H6R302_NOCCG</name>
<reference evidence="1 2" key="1">
    <citation type="journal article" date="2012" name="J. Bacteriol.">
        <title>Genome sequence of the human- and animal-pathogenic strain Nocardia cyriacigeorgica GUH-2.</title>
        <authorList>
            <person name="Zoropogui A."/>
            <person name="Pujic P."/>
            <person name="Normand P."/>
            <person name="Barbe V."/>
            <person name="Beaman B."/>
            <person name="Beaman L."/>
            <person name="Boiron P."/>
            <person name="Colinon C."/>
            <person name="Deredjian A."/>
            <person name="Graindorge A."/>
            <person name="Mangenot S."/>
            <person name="Nazaret S."/>
            <person name="Neto M."/>
            <person name="Petit S."/>
            <person name="Roche D."/>
            <person name="Vallenet D."/>
            <person name="Rodriguez-Nava V."/>
            <person name="Richard Y."/>
            <person name="Cournoyer B."/>
            <person name="Blaha D."/>
        </authorList>
    </citation>
    <scope>NUCLEOTIDE SEQUENCE [LARGE SCALE GENOMIC DNA]</scope>
    <source>
        <strain evidence="1 2">GUH-2</strain>
    </source>
</reference>
<proteinExistence type="predicted"/>
<organism evidence="1 2">
    <name type="scientific">Nocardia cyriacigeorgica (strain GUH-2)</name>
    <dbReference type="NCBI Taxonomy" id="1127134"/>
    <lineage>
        <taxon>Bacteria</taxon>
        <taxon>Bacillati</taxon>
        <taxon>Actinomycetota</taxon>
        <taxon>Actinomycetes</taxon>
        <taxon>Mycobacteriales</taxon>
        <taxon>Nocardiaceae</taxon>
        <taxon>Nocardia</taxon>
    </lineage>
</organism>
<dbReference type="AlphaFoldDB" id="H6R302"/>
<evidence type="ECO:0000313" key="1">
    <source>
        <dbReference type="EMBL" id="CCF64401.1"/>
    </source>
</evidence>
<sequence length="44" mass="4720">MVAARFGRAAHVLRHWESVGLLEPDVMGPDAAATVRTTSSGSRR</sequence>
<protein>
    <submittedName>
        <fullName evidence="1">Uncharacterized protein</fullName>
    </submittedName>
</protein>
<gene>
    <name evidence="1" type="ordered locus">NOCYR_3637</name>
</gene>
<dbReference type="RefSeq" id="WP_014351857.1">
    <property type="nucleotide sequence ID" value="NC_016887.1"/>
</dbReference>
<evidence type="ECO:0000313" key="2">
    <source>
        <dbReference type="Proteomes" id="UP000008190"/>
    </source>
</evidence>